<organism evidence="4 5">
    <name type="scientific">Thiosulfativibrio zosterae</name>
    <dbReference type="NCBI Taxonomy" id="2675053"/>
    <lineage>
        <taxon>Bacteria</taxon>
        <taxon>Pseudomonadati</taxon>
        <taxon>Pseudomonadota</taxon>
        <taxon>Gammaproteobacteria</taxon>
        <taxon>Thiotrichales</taxon>
        <taxon>Piscirickettsiaceae</taxon>
        <taxon>Thiosulfativibrio</taxon>
    </lineage>
</organism>
<keyword evidence="4" id="KW-0808">Transferase</keyword>
<name>A0A6F8PMN5_9GAMM</name>
<dbReference type="PROSITE" id="PS50206">
    <property type="entry name" value="RHODANESE_3"/>
    <property type="match status" value="2"/>
</dbReference>
<gene>
    <name evidence="4" type="ORF">THMIRHAT_11170</name>
</gene>
<dbReference type="AlphaFoldDB" id="A0A6F8PMN5"/>
<dbReference type="Pfam" id="PF00581">
    <property type="entry name" value="Rhodanese"/>
    <property type="match status" value="2"/>
</dbReference>
<reference evidence="5" key="1">
    <citation type="submission" date="2019-11" db="EMBL/GenBank/DDBJ databases">
        <title>Isolation and characterization of two novel species in the genus Thiomicrorhabdus.</title>
        <authorList>
            <person name="Mochizuki J."/>
            <person name="Kojima H."/>
            <person name="Fukui M."/>
        </authorList>
    </citation>
    <scope>NUCLEOTIDE SEQUENCE [LARGE SCALE GENOMIC DNA]</scope>
    <source>
        <strain evidence="5">AkT22</strain>
    </source>
</reference>
<feature type="domain" description="Rhodanese" evidence="3">
    <location>
        <begin position="184"/>
        <end position="297"/>
    </location>
</feature>
<dbReference type="Proteomes" id="UP000501466">
    <property type="component" value="Chromosome"/>
</dbReference>
<dbReference type="RefSeq" id="WP_173291182.1">
    <property type="nucleotide sequence ID" value="NZ_AP021888.1"/>
</dbReference>
<dbReference type="Gene3D" id="3.40.250.10">
    <property type="entry name" value="Rhodanese-like domain"/>
    <property type="match status" value="2"/>
</dbReference>
<protein>
    <submittedName>
        <fullName evidence="4">Sulfurtransferase</fullName>
    </submittedName>
</protein>
<dbReference type="InterPro" id="IPR001763">
    <property type="entry name" value="Rhodanese-like_dom"/>
</dbReference>
<feature type="domain" description="Rhodanese" evidence="3">
    <location>
        <begin position="44"/>
        <end position="151"/>
    </location>
</feature>
<dbReference type="PANTHER" id="PTHR43855">
    <property type="entry name" value="THIOSULFATE SULFURTRANSFERASE"/>
    <property type="match status" value="1"/>
</dbReference>
<evidence type="ECO:0000256" key="1">
    <source>
        <dbReference type="ARBA" id="ARBA00022737"/>
    </source>
</evidence>
<feature type="signal peptide" evidence="2">
    <location>
        <begin position="1"/>
        <end position="25"/>
    </location>
</feature>
<dbReference type="PANTHER" id="PTHR43855:SF1">
    <property type="entry name" value="THIOSULFATE SULFURTRANSFERASE"/>
    <property type="match status" value="1"/>
</dbReference>
<dbReference type="InterPro" id="IPR036873">
    <property type="entry name" value="Rhodanese-like_dom_sf"/>
</dbReference>
<keyword evidence="2" id="KW-0732">Signal</keyword>
<evidence type="ECO:0000259" key="3">
    <source>
        <dbReference type="PROSITE" id="PS50206"/>
    </source>
</evidence>
<dbReference type="SUPFAM" id="SSF52821">
    <property type="entry name" value="Rhodanese/Cell cycle control phosphatase"/>
    <property type="match status" value="2"/>
</dbReference>
<dbReference type="SMART" id="SM00450">
    <property type="entry name" value="RHOD"/>
    <property type="match status" value="2"/>
</dbReference>
<keyword evidence="5" id="KW-1185">Reference proteome</keyword>
<dbReference type="GO" id="GO:0016740">
    <property type="term" value="F:transferase activity"/>
    <property type="evidence" value="ECO:0007669"/>
    <property type="project" value="UniProtKB-KW"/>
</dbReference>
<proteinExistence type="predicted"/>
<evidence type="ECO:0000313" key="4">
    <source>
        <dbReference type="EMBL" id="BBP43371.1"/>
    </source>
</evidence>
<sequence>MISKTKAILLMLLITTFSGFSNGWASENPSEKTVFVSAAWTQQNLKNIKLIDLSSQLEYQKFHLPNALWVNYKWLIKPKEGIELSGGSDYMARVLSQLGITPQDTLVLYDGMGNLDASRLYWELKKLRHQKVYLLNGGLVSWVLQGYAVTQDLPKIQAANYPTPAQDDTASLTATQQQVSQVLQNHQALLMDTRTLEEYTGDPKEPRTGHIPGAVLFPWDASLDSKNGFQQRTDAQLMEMLALTQVTDKKHPIILYCNTAHRAARLFPMLKHLGFEQVSLYDGSIQEWMISPNNPLKTGMEP</sequence>
<keyword evidence="1" id="KW-0677">Repeat</keyword>
<evidence type="ECO:0000256" key="2">
    <source>
        <dbReference type="SAM" id="SignalP"/>
    </source>
</evidence>
<feature type="chain" id="PRO_5026074298" evidence="2">
    <location>
        <begin position="26"/>
        <end position="302"/>
    </location>
</feature>
<dbReference type="CDD" id="cd01448">
    <property type="entry name" value="TST_Repeat_1"/>
    <property type="match status" value="1"/>
</dbReference>
<dbReference type="EMBL" id="AP021888">
    <property type="protein sequence ID" value="BBP43371.1"/>
    <property type="molecule type" value="Genomic_DNA"/>
</dbReference>
<dbReference type="KEGG" id="tzo:THMIRHAT_11170"/>
<accession>A0A6F8PMN5</accession>
<evidence type="ECO:0000313" key="5">
    <source>
        <dbReference type="Proteomes" id="UP000501466"/>
    </source>
</evidence>
<dbReference type="InterPro" id="IPR051126">
    <property type="entry name" value="Thiosulfate_sulfurtransferase"/>
</dbReference>